<organism evidence="4 5">
    <name type="scientific">Candidatus Ryanbacteria bacterium RIFCSPLOWO2_02_FULL_45_11c</name>
    <dbReference type="NCBI Taxonomy" id="1802128"/>
    <lineage>
        <taxon>Bacteria</taxon>
        <taxon>Candidatus Ryaniibacteriota</taxon>
    </lineage>
</organism>
<evidence type="ECO:0000259" key="3">
    <source>
        <dbReference type="Pfam" id="PF26449"/>
    </source>
</evidence>
<proteinExistence type="predicted"/>
<evidence type="ECO:0000256" key="2">
    <source>
        <dbReference type="SAM" id="Phobius"/>
    </source>
</evidence>
<comment type="caution">
    <text evidence="4">The sequence shown here is derived from an EMBL/GenBank/DDBJ whole genome shotgun (WGS) entry which is preliminary data.</text>
</comment>
<gene>
    <name evidence="4" type="ORF">A3H64_02845</name>
</gene>
<keyword evidence="2" id="KW-0472">Membrane</keyword>
<sequence>MLEFNEFIRQVFHVAGITWFIWLPLMAVFMFLEAWVSYVRAIFKTETTWSLLEIKIPRQILRGPKAMEQIFSSLHTFIGGPSVWYDFYWDGEVQLWYSFEIASFGGDLHFYVKTPARHKNYVEANIYAQYPDVEIAEVEDYVSRMPSTYDALQQAGYELWGTELNLAKDDVYPIRLYEEFETPSEYSTLDPISSLIEVLNSIQPGEEIWLQILMAPANTSWQERGVRYIKDMQKSTRIVTESAEGKKVTVDRTPGEELALKAIEHNISKPGFQTMIRYVYLAPTTIYNKNTAWYGVLGSFNQYSSKAHNSFKHDSNVRTATEWFYYPFLFPTWRQEYRRRKIYSKFRERTMKESAFFTFLFTRMTLSPSHIILNTEELATIYHYPSNIVLTAPSIQRIESRKVSPPAKLPGQGKGAELPEGFRKK</sequence>
<dbReference type="STRING" id="1802128.A3H64_02845"/>
<dbReference type="EMBL" id="MHNY01000054">
    <property type="protein sequence ID" value="OGZ53556.1"/>
    <property type="molecule type" value="Genomic_DNA"/>
</dbReference>
<name>A0A1G2GTQ0_9BACT</name>
<dbReference type="Pfam" id="PF26449">
    <property type="entry name" value="DUF8128"/>
    <property type="match status" value="1"/>
</dbReference>
<evidence type="ECO:0000256" key="1">
    <source>
        <dbReference type="SAM" id="MobiDB-lite"/>
    </source>
</evidence>
<accession>A0A1G2GTQ0</accession>
<dbReference type="Proteomes" id="UP000178186">
    <property type="component" value="Unassembled WGS sequence"/>
</dbReference>
<evidence type="ECO:0000313" key="5">
    <source>
        <dbReference type="Proteomes" id="UP000178186"/>
    </source>
</evidence>
<keyword evidence="2" id="KW-0812">Transmembrane</keyword>
<dbReference type="InterPro" id="IPR058441">
    <property type="entry name" value="DUF8128"/>
</dbReference>
<feature type="transmembrane region" description="Helical" evidence="2">
    <location>
        <begin position="12"/>
        <end position="32"/>
    </location>
</feature>
<evidence type="ECO:0000313" key="4">
    <source>
        <dbReference type="EMBL" id="OGZ53556.1"/>
    </source>
</evidence>
<reference evidence="4 5" key="1">
    <citation type="journal article" date="2016" name="Nat. Commun.">
        <title>Thousands of microbial genomes shed light on interconnected biogeochemical processes in an aquifer system.</title>
        <authorList>
            <person name="Anantharaman K."/>
            <person name="Brown C.T."/>
            <person name="Hug L.A."/>
            <person name="Sharon I."/>
            <person name="Castelle C.J."/>
            <person name="Probst A.J."/>
            <person name="Thomas B.C."/>
            <person name="Singh A."/>
            <person name="Wilkins M.J."/>
            <person name="Karaoz U."/>
            <person name="Brodie E.L."/>
            <person name="Williams K.H."/>
            <person name="Hubbard S.S."/>
            <person name="Banfield J.F."/>
        </authorList>
    </citation>
    <scope>NUCLEOTIDE SEQUENCE [LARGE SCALE GENOMIC DNA]</scope>
</reference>
<protein>
    <recommendedName>
        <fullName evidence="3">DUF8128 domain-containing protein</fullName>
    </recommendedName>
</protein>
<dbReference type="AlphaFoldDB" id="A0A1G2GTQ0"/>
<feature type="region of interest" description="Disordered" evidence="1">
    <location>
        <begin position="401"/>
        <end position="425"/>
    </location>
</feature>
<keyword evidence="2" id="KW-1133">Transmembrane helix</keyword>
<feature type="domain" description="DUF8128" evidence="3">
    <location>
        <begin position="47"/>
        <end position="391"/>
    </location>
</feature>